<organism evidence="2 3">
    <name type="scientific">Acidithiobacillus ferrooxidans</name>
    <name type="common">Thiobacillus ferrooxidans</name>
    <dbReference type="NCBI Taxonomy" id="920"/>
    <lineage>
        <taxon>Bacteria</taxon>
        <taxon>Pseudomonadati</taxon>
        <taxon>Pseudomonadota</taxon>
        <taxon>Acidithiobacillia</taxon>
        <taxon>Acidithiobacillales</taxon>
        <taxon>Acidithiobacillaceae</taxon>
        <taxon>Acidithiobacillus</taxon>
    </lineage>
</organism>
<proteinExistence type="predicted"/>
<evidence type="ECO:0000313" key="3">
    <source>
        <dbReference type="Proteomes" id="UP000248886"/>
    </source>
</evidence>
<gene>
    <name evidence="2" type="ORF">DN052_03870</name>
</gene>
<dbReference type="Proteomes" id="UP000248886">
    <property type="component" value="Unassembled WGS sequence"/>
</dbReference>
<dbReference type="Gene3D" id="1.10.490.10">
    <property type="entry name" value="Globins"/>
    <property type="match status" value="1"/>
</dbReference>
<dbReference type="RefSeq" id="WP_012536334.1">
    <property type="nucleotide sequence ID" value="NZ_AP025160.1"/>
</dbReference>
<dbReference type="InterPro" id="IPR012292">
    <property type="entry name" value="Globin/Proto"/>
</dbReference>
<dbReference type="GO" id="GO:0019825">
    <property type="term" value="F:oxygen binding"/>
    <property type="evidence" value="ECO:0007669"/>
    <property type="project" value="InterPro"/>
</dbReference>
<feature type="domain" description="Globin-sensor" evidence="1">
    <location>
        <begin position="13"/>
        <end position="123"/>
    </location>
</feature>
<accession>A0A2W1K5X5</accession>
<evidence type="ECO:0000259" key="1">
    <source>
        <dbReference type="Pfam" id="PF11563"/>
    </source>
</evidence>
<sequence length="322" mass="36186">MDTDLLPYAAYNNRAIELLSRMQAIISEQANDAVESFYRSLNDIPEAQSIISILSEDDFAFLKRKQVQHLLLLLSPGIAMTDQALLSRSAGYRHASIGVDQIVLKKASEHYLKYLLNSIERHDFSIFYQLVTMRLAFDIKSQIDGYKDYELYYINAIDGLGVDPECIGPVADVNACARDMARRLVQIPFVEGVVIGNVNGEAVDIFYRLGITPGVDRRTKRMRLELLKIVTSVWKDRNPVYIQNVENCPLLDGHDMRRCLSAGVRSIGVWPCQGAGGHVEGYLMIFFKYPGAMHGEQNIIYWSTISQKVGSALAAAMARRIT</sequence>
<dbReference type="GeneID" id="65280100"/>
<dbReference type="AlphaFoldDB" id="A0A2W1K5X5"/>
<evidence type="ECO:0000313" key="2">
    <source>
        <dbReference type="EMBL" id="PZD82179.1"/>
    </source>
</evidence>
<dbReference type="SUPFAM" id="SSF55781">
    <property type="entry name" value="GAF domain-like"/>
    <property type="match status" value="1"/>
</dbReference>
<dbReference type="InterPro" id="IPR009050">
    <property type="entry name" value="Globin-like_sf"/>
</dbReference>
<dbReference type="GO" id="GO:0020037">
    <property type="term" value="F:heme binding"/>
    <property type="evidence" value="ECO:0007669"/>
    <property type="project" value="InterPro"/>
</dbReference>
<reference evidence="2 3" key="1">
    <citation type="submission" date="2018-06" db="EMBL/GenBank/DDBJ databases">
        <title>Draft sequence of Acidithiobacillus ferrooxidans CCM 4253.</title>
        <authorList>
            <person name="Moya-Beltran A."/>
            <person name="Castro M."/>
            <person name="Covarrubias P.C."/>
            <person name="Issotta F."/>
            <person name="Janiczek O."/>
            <person name="Mandl M."/>
            <person name="Kucera J."/>
            <person name="Quatrini R."/>
        </authorList>
    </citation>
    <scope>NUCLEOTIDE SEQUENCE [LARGE SCALE GENOMIC DNA]</scope>
    <source>
        <strain evidence="2 3">CCM 4253</strain>
    </source>
</reference>
<dbReference type="SUPFAM" id="SSF46458">
    <property type="entry name" value="Globin-like"/>
    <property type="match status" value="1"/>
</dbReference>
<dbReference type="EMBL" id="QKQP01000001">
    <property type="protein sequence ID" value="PZD82179.1"/>
    <property type="molecule type" value="Genomic_DNA"/>
</dbReference>
<name>A0A2W1K5X5_ACIFR</name>
<comment type="caution">
    <text evidence="2">The sequence shown here is derived from an EMBL/GenBank/DDBJ whole genome shotgun (WGS) entry which is preliminary data.</text>
</comment>
<protein>
    <recommendedName>
        <fullName evidence="1">Globin-sensor domain-containing protein</fullName>
    </recommendedName>
</protein>
<dbReference type="InterPro" id="IPR044398">
    <property type="entry name" value="Globin-sensor_dom"/>
</dbReference>
<dbReference type="Pfam" id="PF11563">
    <property type="entry name" value="Protoglobin"/>
    <property type="match status" value="1"/>
</dbReference>